<evidence type="ECO:0000256" key="6">
    <source>
        <dbReference type="RuleBase" id="RU000477"/>
    </source>
</evidence>
<dbReference type="Proteomes" id="UP000006701">
    <property type="component" value="Unassembled WGS sequence"/>
</dbReference>
<dbReference type="GO" id="GO:0015250">
    <property type="term" value="F:water channel activity"/>
    <property type="evidence" value="ECO:0007669"/>
    <property type="project" value="TreeGrafter"/>
</dbReference>
<dbReference type="GeneID" id="4704628"/>
<dbReference type="SUPFAM" id="SSF81338">
    <property type="entry name" value="Aquaporin-like"/>
    <property type="match status" value="1"/>
</dbReference>
<keyword evidence="2 6" id="KW-0813">Transport</keyword>
<feature type="transmembrane region" description="Helical" evidence="7">
    <location>
        <begin position="78"/>
        <end position="101"/>
    </location>
</feature>
<keyword evidence="9" id="KW-1185">Reference proteome</keyword>
<dbReference type="InterPro" id="IPR000425">
    <property type="entry name" value="MIP"/>
</dbReference>
<proteinExistence type="inferred from homology"/>
<feature type="transmembrane region" description="Helical" evidence="7">
    <location>
        <begin position="239"/>
        <end position="261"/>
    </location>
</feature>
<dbReference type="PROSITE" id="PS00221">
    <property type="entry name" value="MIP"/>
    <property type="match status" value="1"/>
</dbReference>
<dbReference type="OrthoDB" id="3222at2759"/>
<feature type="transmembrane region" description="Helical" evidence="7">
    <location>
        <begin position="170"/>
        <end position="188"/>
    </location>
</feature>
<name>A1CGN7_ASPCL</name>
<dbReference type="InterPro" id="IPR023271">
    <property type="entry name" value="Aquaporin-like"/>
</dbReference>
<dbReference type="PANTHER" id="PTHR19139">
    <property type="entry name" value="AQUAPORIN TRANSPORTER"/>
    <property type="match status" value="1"/>
</dbReference>
<comment type="subcellular location">
    <subcellularLocation>
        <location evidence="1">Membrane</location>
        <topology evidence="1">Multi-pass membrane protein</topology>
    </subcellularLocation>
</comment>
<dbReference type="KEGG" id="act:ACLA_067560"/>
<evidence type="ECO:0000256" key="3">
    <source>
        <dbReference type="ARBA" id="ARBA00022692"/>
    </source>
</evidence>
<dbReference type="AlphaFoldDB" id="A1CGN7"/>
<reference evidence="8 9" key="1">
    <citation type="journal article" date="2008" name="PLoS Genet.">
        <title>Genomic islands in the pathogenic filamentous fungus Aspergillus fumigatus.</title>
        <authorList>
            <person name="Fedorova N.D."/>
            <person name="Khaldi N."/>
            <person name="Joardar V.S."/>
            <person name="Maiti R."/>
            <person name="Amedeo P."/>
            <person name="Anderson M.J."/>
            <person name="Crabtree J."/>
            <person name="Silva J.C."/>
            <person name="Badger J.H."/>
            <person name="Albarraq A."/>
            <person name="Angiuoli S."/>
            <person name="Bussey H."/>
            <person name="Bowyer P."/>
            <person name="Cotty P.J."/>
            <person name="Dyer P.S."/>
            <person name="Egan A."/>
            <person name="Galens K."/>
            <person name="Fraser-Liggett C.M."/>
            <person name="Haas B.J."/>
            <person name="Inman J.M."/>
            <person name="Kent R."/>
            <person name="Lemieux S."/>
            <person name="Malavazi I."/>
            <person name="Orvis J."/>
            <person name="Roemer T."/>
            <person name="Ronning C.M."/>
            <person name="Sundaram J.P."/>
            <person name="Sutton G."/>
            <person name="Turner G."/>
            <person name="Venter J.C."/>
            <person name="White O.R."/>
            <person name="Whitty B.R."/>
            <person name="Youngman P."/>
            <person name="Wolfe K.H."/>
            <person name="Goldman G.H."/>
            <person name="Wortman J.R."/>
            <person name="Jiang B."/>
            <person name="Denning D.W."/>
            <person name="Nierman W.C."/>
        </authorList>
    </citation>
    <scope>NUCLEOTIDE SEQUENCE [LARGE SCALE GENOMIC DNA]</scope>
    <source>
        <strain evidence="9">ATCC 1007 / CBS 513.65 / DSM 816 / NCTC 3887 / NRRL 1</strain>
    </source>
</reference>
<dbReference type="InterPro" id="IPR034294">
    <property type="entry name" value="Aquaporin_transptr"/>
</dbReference>
<organism evidence="8 9">
    <name type="scientific">Aspergillus clavatus (strain ATCC 1007 / CBS 513.65 / DSM 816 / NCTC 3887 / NRRL 1 / QM 1276 / 107)</name>
    <dbReference type="NCBI Taxonomy" id="344612"/>
    <lineage>
        <taxon>Eukaryota</taxon>
        <taxon>Fungi</taxon>
        <taxon>Dikarya</taxon>
        <taxon>Ascomycota</taxon>
        <taxon>Pezizomycotina</taxon>
        <taxon>Eurotiomycetes</taxon>
        <taxon>Eurotiomycetidae</taxon>
        <taxon>Eurotiales</taxon>
        <taxon>Aspergillaceae</taxon>
        <taxon>Aspergillus</taxon>
        <taxon>Aspergillus subgen. Fumigati</taxon>
    </lineage>
</organism>
<evidence type="ECO:0000256" key="1">
    <source>
        <dbReference type="ARBA" id="ARBA00004141"/>
    </source>
</evidence>
<dbReference type="GO" id="GO:0005886">
    <property type="term" value="C:plasma membrane"/>
    <property type="evidence" value="ECO:0007669"/>
    <property type="project" value="TreeGrafter"/>
</dbReference>
<dbReference type="RefSeq" id="XP_001272543.1">
    <property type="nucleotide sequence ID" value="XM_001272542.1"/>
</dbReference>
<dbReference type="PRINTS" id="PR00783">
    <property type="entry name" value="MINTRINSICP"/>
</dbReference>
<dbReference type="HOGENOM" id="CLU_020019_5_0_1"/>
<dbReference type="EMBL" id="DS027053">
    <property type="protein sequence ID" value="EAW11117.1"/>
    <property type="molecule type" value="Genomic_DNA"/>
</dbReference>
<comment type="similarity">
    <text evidence="6">Belongs to the MIP/aquaporin (TC 1.A.8) family.</text>
</comment>
<evidence type="ECO:0000313" key="9">
    <source>
        <dbReference type="Proteomes" id="UP000006701"/>
    </source>
</evidence>
<dbReference type="PANTHER" id="PTHR19139:SF290">
    <property type="entry name" value="AQUAPORIN"/>
    <property type="match status" value="1"/>
</dbReference>
<keyword evidence="3 6" id="KW-0812">Transmembrane</keyword>
<feature type="transmembrane region" description="Helical" evidence="7">
    <location>
        <begin position="335"/>
        <end position="354"/>
    </location>
</feature>
<dbReference type="Gene3D" id="1.20.1080.10">
    <property type="entry name" value="Glycerol uptake facilitator protein"/>
    <property type="match status" value="1"/>
</dbReference>
<evidence type="ECO:0000256" key="4">
    <source>
        <dbReference type="ARBA" id="ARBA00022989"/>
    </source>
</evidence>
<keyword evidence="4 7" id="KW-1133">Transmembrane helix</keyword>
<dbReference type="Pfam" id="PF00230">
    <property type="entry name" value="MIP"/>
    <property type="match status" value="1"/>
</dbReference>
<feature type="transmembrane region" description="Helical" evidence="7">
    <location>
        <begin position="208"/>
        <end position="232"/>
    </location>
</feature>
<dbReference type="STRING" id="344612.A1CGN7"/>
<evidence type="ECO:0000256" key="7">
    <source>
        <dbReference type="SAM" id="Phobius"/>
    </source>
</evidence>
<dbReference type="InterPro" id="IPR022357">
    <property type="entry name" value="MIP_CS"/>
</dbReference>
<dbReference type="VEuPathDB" id="FungiDB:ACLA_067560"/>
<evidence type="ECO:0000256" key="5">
    <source>
        <dbReference type="ARBA" id="ARBA00023136"/>
    </source>
</evidence>
<dbReference type="eggNOG" id="ENOG502SQ07">
    <property type="taxonomic scope" value="Eukaryota"/>
</dbReference>
<evidence type="ECO:0000313" key="8">
    <source>
        <dbReference type="EMBL" id="EAW11117.1"/>
    </source>
</evidence>
<gene>
    <name evidence="8" type="ORF">ACLA_067560</name>
</gene>
<protein>
    <submittedName>
        <fullName evidence="8">MIP transporter, putative</fullName>
    </submittedName>
</protein>
<accession>A1CGN7</accession>
<feature type="transmembrane region" description="Helical" evidence="7">
    <location>
        <begin position="121"/>
        <end position="143"/>
    </location>
</feature>
<dbReference type="OMA" id="IWIAFDH"/>
<keyword evidence="5 7" id="KW-0472">Membrane</keyword>
<evidence type="ECO:0000256" key="2">
    <source>
        <dbReference type="ARBA" id="ARBA00022448"/>
    </source>
</evidence>
<feature type="transmembrane region" description="Helical" evidence="7">
    <location>
        <begin position="306"/>
        <end position="328"/>
    </location>
</feature>
<sequence length="361" mass="39396">MTSAWSQDNRREDDMLSLHPACKPQIQPFVGRLGGNQKFVLDRTDPDNAGALMEVPDAAPLMDWKDSLRLSGFKRWSLWKLSGIECIGTMMLAFITIWASARAVPLSDGVSASPEVAPAPAILDPLIGGIFNWLFLTLFTFTFSPVSGSHLNPTITLATFFARLISLPRMVLYIGAQILGAALAGWILRFTWGSNDIVVGGCSIDMKLISVSEAFVLEFIFCLILVFLAFGVGLDPRQLSVYGAALSPWLVGLILGLLSWASAVPRQGYGGACEFVVKSGTYQTTLANFFSLEPCTMLRCICCYRLSYLSLAALGEFGALEMILIILIKIITNHLFQIGALAASISHGLIYYLLPPWTIKV</sequence>